<accession>A0A7W9LJI6</accession>
<dbReference type="InterPro" id="IPR050072">
    <property type="entry name" value="Peptidase_M20A"/>
</dbReference>
<dbReference type="EMBL" id="JACHMM010000001">
    <property type="protein sequence ID" value="MBB5786131.1"/>
    <property type="molecule type" value="Genomic_DNA"/>
</dbReference>
<dbReference type="GO" id="GO:0016787">
    <property type="term" value="F:hydrolase activity"/>
    <property type="evidence" value="ECO:0007669"/>
    <property type="project" value="InterPro"/>
</dbReference>
<comment type="caution">
    <text evidence="1">The sequence shown here is derived from an EMBL/GenBank/DDBJ whole genome shotgun (WGS) entry which is preliminary data.</text>
</comment>
<dbReference type="AlphaFoldDB" id="A0A7W9LJI6"/>
<evidence type="ECO:0000313" key="1">
    <source>
        <dbReference type="EMBL" id="MBB5786131.1"/>
    </source>
</evidence>
<dbReference type="Pfam" id="PF01546">
    <property type="entry name" value="Peptidase_M20"/>
    <property type="match status" value="1"/>
</dbReference>
<reference evidence="1 2" key="1">
    <citation type="submission" date="2020-08" db="EMBL/GenBank/DDBJ databases">
        <title>Sequencing the genomes of 1000 actinobacteria strains.</title>
        <authorList>
            <person name="Klenk H.-P."/>
        </authorList>
    </citation>
    <scope>NUCLEOTIDE SEQUENCE [LARGE SCALE GENOMIC DNA]</scope>
    <source>
        <strain evidence="1 2">DSM 102122</strain>
    </source>
</reference>
<dbReference type="PANTHER" id="PTHR43808">
    <property type="entry name" value="ACETYLORNITHINE DEACETYLASE"/>
    <property type="match status" value="1"/>
</dbReference>
<dbReference type="RefSeq" id="WP_184819384.1">
    <property type="nucleotide sequence ID" value="NZ_JACHMM010000001.1"/>
</dbReference>
<protein>
    <submittedName>
        <fullName evidence="1">Acetylornithine deacetylase/succinyl-diaminopimelate desuccinylase-like protein</fullName>
    </submittedName>
</protein>
<dbReference type="Gene3D" id="3.40.630.10">
    <property type="entry name" value="Zn peptidases"/>
    <property type="match status" value="1"/>
</dbReference>
<proteinExistence type="predicted"/>
<dbReference type="Proteomes" id="UP000542813">
    <property type="component" value="Unassembled WGS sequence"/>
</dbReference>
<sequence length="418" mass="43602">MAAPSSLTHALAELERLDAAGLLTELIETPSPTGAERPLAERLAARFRAAGLPADVRPVGGESANVVVGGEPDGRPSLLIYGQLDTTFSGDTDQDRPLLAGRADPEFRPVAERSGDWMLGLGAENPKGYLAAGVLAMLALAAAGQPRNVQVVGGFCAAGMPALPLGFGRGVRALLAGVAPVTAAIVPKPGFAASWEEVGIAVYRLTVEGGVGYTGIRGYEPEENTVAQAARVVGALEHWFADYGDRFATEYCRPRGAVVAISGGDPARPAFWPETCTIDVDLRLPPGVAVQRVDDELRAEVVRIVARLGVAVSVERVQAVPGATTSPGAPVVRSAVAAWEDLTGDTHEPRTATSGYTDAVVLRAAGVDTVRAGMPRPPRRDGGPPFSMGAVHLPSLLTLAEWLVRTVTTYDQHEGAHP</sequence>
<dbReference type="SUPFAM" id="SSF53187">
    <property type="entry name" value="Zn-dependent exopeptidases"/>
    <property type="match status" value="1"/>
</dbReference>
<dbReference type="InterPro" id="IPR002933">
    <property type="entry name" value="Peptidase_M20"/>
</dbReference>
<evidence type="ECO:0000313" key="2">
    <source>
        <dbReference type="Proteomes" id="UP000542813"/>
    </source>
</evidence>
<organism evidence="1 2">
    <name type="scientific">Jiangella mangrovi</name>
    <dbReference type="NCBI Taxonomy" id="1524084"/>
    <lineage>
        <taxon>Bacteria</taxon>
        <taxon>Bacillati</taxon>
        <taxon>Actinomycetota</taxon>
        <taxon>Actinomycetes</taxon>
        <taxon>Jiangellales</taxon>
        <taxon>Jiangellaceae</taxon>
        <taxon>Jiangella</taxon>
    </lineage>
</organism>
<dbReference type="Gene3D" id="3.30.70.360">
    <property type="match status" value="1"/>
</dbReference>
<name>A0A7W9LJI6_9ACTN</name>
<keyword evidence="2" id="KW-1185">Reference proteome</keyword>
<gene>
    <name evidence="1" type="ORF">HD601_000706</name>
</gene>